<feature type="compositionally biased region" description="Low complexity" evidence="2">
    <location>
        <begin position="194"/>
        <end position="205"/>
    </location>
</feature>
<dbReference type="SMART" id="SM00360">
    <property type="entry name" value="RRM"/>
    <property type="match status" value="1"/>
</dbReference>
<evidence type="ECO:0000256" key="1">
    <source>
        <dbReference type="PROSITE-ProRule" id="PRU00176"/>
    </source>
</evidence>
<keyword evidence="1" id="KW-0694">RNA-binding</keyword>
<dbReference type="InterPro" id="IPR035979">
    <property type="entry name" value="RBD_domain_sf"/>
</dbReference>
<feature type="compositionally biased region" description="Gly residues" evidence="2">
    <location>
        <begin position="94"/>
        <end position="107"/>
    </location>
</feature>
<organism evidence="4 5">
    <name type="scientific">Lodderomyces beijingensis</name>
    <dbReference type="NCBI Taxonomy" id="1775926"/>
    <lineage>
        <taxon>Eukaryota</taxon>
        <taxon>Fungi</taxon>
        <taxon>Dikarya</taxon>
        <taxon>Ascomycota</taxon>
        <taxon>Saccharomycotina</taxon>
        <taxon>Pichiomycetes</taxon>
        <taxon>Debaryomycetaceae</taxon>
        <taxon>Candida/Lodderomyces clade</taxon>
        <taxon>Lodderomyces</taxon>
    </lineage>
</organism>
<feature type="compositionally biased region" description="Basic and acidic residues" evidence="2">
    <location>
        <begin position="254"/>
        <end position="265"/>
    </location>
</feature>
<evidence type="ECO:0000256" key="2">
    <source>
        <dbReference type="SAM" id="MobiDB-lite"/>
    </source>
</evidence>
<dbReference type="Pfam" id="PF00076">
    <property type="entry name" value="RRM_1"/>
    <property type="match status" value="1"/>
</dbReference>
<dbReference type="PROSITE" id="PS50102">
    <property type="entry name" value="RRM"/>
    <property type="match status" value="1"/>
</dbReference>
<dbReference type="EMBL" id="OZ022408">
    <property type="protein sequence ID" value="CAK9439626.1"/>
    <property type="molecule type" value="Genomic_DNA"/>
</dbReference>
<dbReference type="Proteomes" id="UP001497383">
    <property type="component" value="Chromosome 4"/>
</dbReference>
<evidence type="ECO:0000313" key="4">
    <source>
        <dbReference type="EMBL" id="CAK9439626.1"/>
    </source>
</evidence>
<gene>
    <name evidence="4" type="ORF">LODBEIA_P37260</name>
</gene>
<accession>A0ABP0ZQA0</accession>
<dbReference type="RefSeq" id="XP_066830664.1">
    <property type="nucleotide sequence ID" value="XM_066973868.1"/>
</dbReference>
<feature type="compositionally biased region" description="Gly residues" evidence="2">
    <location>
        <begin position="115"/>
        <end position="135"/>
    </location>
</feature>
<feature type="compositionally biased region" description="Gly residues" evidence="2">
    <location>
        <begin position="142"/>
        <end position="169"/>
    </location>
</feature>
<feature type="region of interest" description="Disordered" evidence="2">
    <location>
        <begin position="86"/>
        <end position="265"/>
    </location>
</feature>
<keyword evidence="5" id="KW-1185">Reference proteome</keyword>
<feature type="compositionally biased region" description="Basic and acidic residues" evidence="2">
    <location>
        <begin position="206"/>
        <end position="243"/>
    </location>
</feature>
<feature type="domain" description="RRM" evidence="3">
    <location>
        <begin position="4"/>
        <end position="85"/>
    </location>
</feature>
<evidence type="ECO:0000313" key="5">
    <source>
        <dbReference type="Proteomes" id="UP001497383"/>
    </source>
</evidence>
<dbReference type="InterPro" id="IPR000504">
    <property type="entry name" value="RRM_dom"/>
</dbReference>
<dbReference type="GeneID" id="92208922"/>
<evidence type="ECO:0000259" key="3">
    <source>
        <dbReference type="PROSITE" id="PS50102"/>
    </source>
</evidence>
<sequence>MPKNTLYVTGFSRESKAADLAPEFEKFGELVRLDIPPPRTTDGEKYAFVEFKDAESCERALDLDGKQTSWTVTSGLVVQVARSDPYSVRSSFGPRGGFRGGRGGYGGYDRDGGYGRDGYGRGPPRGGYSRGGYGNRGYDDGYSGGGRGGYGGYSRGGYSRGGGYGGYDDGYGRREGGYPPRGGDRGGYGDYRGSGRSYDGSSFEGGRSRDRDGDREYRGRDGAGRERERDNGYDRGHTSDRGGRYSRSPSRSPVRRDRSRSPDRF</sequence>
<protein>
    <recommendedName>
        <fullName evidence="3">RRM domain-containing protein</fullName>
    </recommendedName>
</protein>
<dbReference type="SUPFAM" id="SSF54928">
    <property type="entry name" value="RNA-binding domain, RBD"/>
    <property type="match status" value="1"/>
</dbReference>
<dbReference type="InterPro" id="IPR012677">
    <property type="entry name" value="Nucleotide-bd_a/b_plait_sf"/>
</dbReference>
<dbReference type="Gene3D" id="3.30.70.330">
    <property type="match status" value="1"/>
</dbReference>
<reference evidence="4 5" key="1">
    <citation type="submission" date="2024-03" db="EMBL/GenBank/DDBJ databases">
        <authorList>
            <person name="Brejova B."/>
        </authorList>
    </citation>
    <scope>NUCLEOTIDE SEQUENCE [LARGE SCALE GENOMIC DNA]</scope>
    <source>
        <strain evidence="4 5">CBS 14171</strain>
    </source>
</reference>
<name>A0ABP0ZQA0_9ASCO</name>
<proteinExistence type="predicted"/>